<gene>
    <name evidence="1" type="ORF">AVEN_44357_1</name>
</gene>
<proteinExistence type="predicted"/>
<dbReference type="AlphaFoldDB" id="A0A4Y2SY94"/>
<name>A0A4Y2SY94_ARAVE</name>
<dbReference type="EMBL" id="BGPR01024237">
    <property type="protein sequence ID" value="GBN92139.1"/>
    <property type="molecule type" value="Genomic_DNA"/>
</dbReference>
<evidence type="ECO:0000313" key="1">
    <source>
        <dbReference type="EMBL" id="GBN92139.1"/>
    </source>
</evidence>
<keyword evidence="2" id="KW-1185">Reference proteome</keyword>
<comment type="caution">
    <text evidence="1">The sequence shown here is derived from an EMBL/GenBank/DDBJ whole genome shotgun (WGS) entry which is preliminary data.</text>
</comment>
<sequence>MFLEDVSWHLSPSVSGGCVMALVSCCFWRMCHGTCLLLFLENMALLKDNMNILACQIHPPVLQFSPTCDGFFMDDNATNDGSVCMVMPPCTTQKLFNSASMIIIRPPCIAQELFNNGSVCMVMPPYT</sequence>
<protein>
    <submittedName>
        <fullName evidence="1">Uncharacterized protein</fullName>
    </submittedName>
</protein>
<evidence type="ECO:0000313" key="2">
    <source>
        <dbReference type="Proteomes" id="UP000499080"/>
    </source>
</evidence>
<organism evidence="1 2">
    <name type="scientific">Araneus ventricosus</name>
    <name type="common">Orbweaver spider</name>
    <name type="synonym">Epeira ventricosa</name>
    <dbReference type="NCBI Taxonomy" id="182803"/>
    <lineage>
        <taxon>Eukaryota</taxon>
        <taxon>Metazoa</taxon>
        <taxon>Ecdysozoa</taxon>
        <taxon>Arthropoda</taxon>
        <taxon>Chelicerata</taxon>
        <taxon>Arachnida</taxon>
        <taxon>Araneae</taxon>
        <taxon>Araneomorphae</taxon>
        <taxon>Entelegynae</taxon>
        <taxon>Araneoidea</taxon>
        <taxon>Araneidae</taxon>
        <taxon>Araneus</taxon>
    </lineage>
</organism>
<dbReference type="Proteomes" id="UP000499080">
    <property type="component" value="Unassembled WGS sequence"/>
</dbReference>
<reference evidence="1 2" key="1">
    <citation type="journal article" date="2019" name="Sci. Rep.">
        <title>Orb-weaving spider Araneus ventricosus genome elucidates the spidroin gene catalogue.</title>
        <authorList>
            <person name="Kono N."/>
            <person name="Nakamura H."/>
            <person name="Ohtoshi R."/>
            <person name="Moran D.A.P."/>
            <person name="Shinohara A."/>
            <person name="Yoshida Y."/>
            <person name="Fujiwara M."/>
            <person name="Mori M."/>
            <person name="Tomita M."/>
            <person name="Arakawa K."/>
        </authorList>
    </citation>
    <scope>NUCLEOTIDE SEQUENCE [LARGE SCALE GENOMIC DNA]</scope>
</reference>
<accession>A0A4Y2SY94</accession>